<evidence type="ECO:0000256" key="13">
    <source>
        <dbReference type="SAM" id="Coils"/>
    </source>
</evidence>
<dbReference type="CDD" id="cd00156">
    <property type="entry name" value="REC"/>
    <property type="match status" value="1"/>
</dbReference>
<feature type="modified residue" description="4-aspartylphosphate" evidence="12">
    <location>
        <position position="730"/>
    </location>
</feature>
<dbReference type="Pfam" id="PF17152">
    <property type="entry name" value="CHASE8"/>
    <property type="match status" value="1"/>
</dbReference>
<gene>
    <name evidence="18" type="ORF">CEE37_00325</name>
</gene>
<dbReference type="PROSITE" id="PS50885">
    <property type="entry name" value="HAMP"/>
    <property type="match status" value="1"/>
</dbReference>
<dbReference type="PANTHER" id="PTHR45339:SF3">
    <property type="entry name" value="HISTIDINE KINASE"/>
    <property type="match status" value="1"/>
</dbReference>
<feature type="domain" description="Response regulatory" evidence="16">
    <location>
        <begin position="531"/>
        <end position="652"/>
    </location>
</feature>
<dbReference type="FunFam" id="1.10.287.130:FF:000038">
    <property type="entry name" value="Sensory transduction histidine kinase"/>
    <property type="match status" value="1"/>
</dbReference>
<dbReference type="GO" id="GO:0016020">
    <property type="term" value="C:membrane"/>
    <property type="evidence" value="ECO:0007669"/>
    <property type="project" value="UniProtKB-SubCell"/>
</dbReference>
<name>A0A532V4M3_UNCL8</name>
<dbReference type="Gene3D" id="1.10.287.130">
    <property type="match status" value="1"/>
</dbReference>
<evidence type="ECO:0000256" key="5">
    <source>
        <dbReference type="ARBA" id="ARBA00022679"/>
    </source>
</evidence>
<organism evidence="18 19">
    <name type="scientific">candidate division LCP-89 bacterium B3_LCP</name>
    <dbReference type="NCBI Taxonomy" id="2012998"/>
    <lineage>
        <taxon>Bacteria</taxon>
        <taxon>Pseudomonadati</taxon>
        <taxon>Bacteria division LCP-89</taxon>
    </lineage>
</organism>
<evidence type="ECO:0000256" key="7">
    <source>
        <dbReference type="ARBA" id="ARBA00022777"/>
    </source>
</evidence>
<feature type="modified residue" description="4-aspartylphosphate" evidence="12">
    <location>
        <position position="585"/>
    </location>
</feature>
<dbReference type="InterPro" id="IPR003661">
    <property type="entry name" value="HisK_dim/P_dom"/>
</dbReference>
<dbReference type="InterPro" id="IPR036097">
    <property type="entry name" value="HisK_dim/P_sf"/>
</dbReference>
<dbReference type="Pfam" id="PF00512">
    <property type="entry name" value="HisKA"/>
    <property type="match status" value="1"/>
</dbReference>
<dbReference type="InterPro" id="IPR004358">
    <property type="entry name" value="Sig_transdc_His_kin-like_C"/>
</dbReference>
<feature type="domain" description="Histidine kinase" evidence="15">
    <location>
        <begin position="288"/>
        <end position="511"/>
    </location>
</feature>
<dbReference type="SMART" id="SM00388">
    <property type="entry name" value="HisKA"/>
    <property type="match status" value="1"/>
</dbReference>
<dbReference type="CDD" id="cd00082">
    <property type="entry name" value="HisKA"/>
    <property type="match status" value="1"/>
</dbReference>
<keyword evidence="6" id="KW-0547">Nucleotide-binding</keyword>
<dbReference type="InterPro" id="IPR005467">
    <property type="entry name" value="His_kinase_dom"/>
</dbReference>
<dbReference type="Proteomes" id="UP000319619">
    <property type="component" value="Unassembled WGS sequence"/>
</dbReference>
<dbReference type="CDD" id="cd16922">
    <property type="entry name" value="HATPase_EvgS-ArcB-TorS-like"/>
    <property type="match status" value="1"/>
</dbReference>
<evidence type="ECO:0000256" key="3">
    <source>
        <dbReference type="ARBA" id="ARBA00012438"/>
    </source>
</evidence>
<reference evidence="18 19" key="1">
    <citation type="submission" date="2017-06" db="EMBL/GenBank/DDBJ databases">
        <title>Novel microbial phyla capable of carbon fixation and sulfur reduction in deep-sea sediments.</title>
        <authorList>
            <person name="Huang J."/>
            <person name="Baker B."/>
            <person name="Wang Y."/>
        </authorList>
    </citation>
    <scope>NUCLEOTIDE SEQUENCE [LARGE SCALE GENOMIC DNA]</scope>
    <source>
        <strain evidence="18">B3_LCP</strain>
    </source>
</reference>
<dbReference type="Gene3D" id="3.30.565.10">
    <property type="entry name" value="Histidine kinase-like ATPase, C-terminal domain"/>
    <property type="match status" value="1"/>
</dbReference>
<dbReference type="Pfam" id="PF00672">
    <property type="entry name" value="HAMP"/>
    <property type="match status" value="1"/>
</dbReference>
<dbReference type="InterPro" id="IPR003660">
    <property type="entry name" value="HAMP_dom"/>
</dbReference>
<dbReference type="AlphaFoldDB" id="A0A532V4M3"/>
<evidence type="ECO:0000259" key="16">
    <source>
        <dbReference type="PROSITE" id="PS50110"/>
    </source>
</evidence>
<dbReference type="InterPro" id="IPR036890">
    <property type="entry name" value="HATPase_C_sf"/>
</dbReference>
<dbReference type="GO" id="GO:0000155">
    <property type="term" value="F:phosphorelay sensor kinase activity"/>
    <property type="evidence" value="ECO:0007669"/>
    <property type="project" value="InterPro"/>
</dbReference>
<evidence type="ECO:0000256" key="11">
    <source>
        <dbReference type="ARBA" id="ARBA00023306"/>
    </source>
</evidence>
<accession>A0A532V4M3</accession>
<keyword evidence="11" id="KW-0131">Cell cycle</keyword>
<evidence type="ECO:0000256" key="6">
    <source>
        <dbReference type="ARBA" id="ARBA00022741"/>
    </source>
</evidence>
<dbReference type="GO" id="GO:0005524">
    <property type="term" value="F:ATP binding"/>
    <property type="evidence" value="ECO:0007669"/>
    <property type="project" value="UniProtKB-KW"/>
</dbReference>
<evidence type="ECO:0000256" key="1">
    <source>
        <dbReference type="ARBA" id="ARBA00000085"/>
    </source>
</evidence>
<dbReference type="SMART" id="SM00448">
    <property type="entry name" value="REC"/>
    <property type="match status" value="2"/>
</dbReference>
<keyword evidence="4 12" id="KW-0597">Phosphoprotein</keyword>
<dbReference type="EMBL" id="NJBN01000001">
    <property type="protein sequence ID" value="TKJ42156.1"/>
    <property type="molecule type" value="Genomic_DNA"/>
</dbReference>
<keyword evidence="13" id="KW-0175">Coiled coil</keyword>
<keyword evidence="14" id="KW-1133">Transmembrane helix</keyword>
<comment type="subcellular location">
    <subcellularLocation>
        <location evidence="2">Membrane</location>
    </subcellularLocation>
</comment>
<evidence type="ECO:0000259" key="15">
    <source>
        <dbReference type="PROSITE" id="PS50109"/>
    </source>
</evidence>
<evidence type="ECO:0000256" key="4">
    <source>
        <dbReference type="ARBA" id="ARBA00022553"/>
    </source>
</evidence>
<dbReference type="SUPFAM" id="SSF47384">
    <property type="entry name" value="Homodimeric domain of signal transducing histidine kinase"/>
    <property type="match status" value="1"/>
</dbReference>
<keyword evidence="7" id="KW-0418">Kinase</keyword>
<evidence type="ECO:0000256" key="9">
    <source>
        <dbReference type="ARBA" id="ARBA00023012"/>
    </source>
</evidence>
<evidence type="ECO:0000313" key="18">
    <source>
        <dbReference type="EMBL" id="TKJ42156.1"/>
    </source>
</evidence>
<evidence type="ECO:0000256" key="8">
    <source>
        <dbReference type="ARBA" id="ARBA00022840"/>
    </source>
</evidence>
<keyword evidence="14" id="KW-0812">Transmembrane</keyword>
<dbReference type="SUPFAM" id="SSF55874">
    <property type="entry name" value="ATPase domain of HSP90 chaperone/DNA topoisomerase II/histidine kinase"/>
    <property type="match status" value="1"/>
</dbReference>
<feature type="domain" description="HAMP" evidence="17">
    <location>
        <begin position="182"/>
        <end position="234"/>
    </location>
</feature>
<dbReference type="SUPFAM" id="SSF158472">
    <property type="entry name" value="HAMP domain-like"/>
    <property type="match status" value="1"/>
</dbReference>
<evidence type="ECO:0000259" key="17">
    <source>
        <dbReference type="PROSITE" id="PS50885"/>
    </source>
</evidence>
<dbReference type="Pfam" id="PF00072">
    <property type="entry name" value="Response_reg"/>
    <property type="match status" value="2"/>
</dbReference>
<proteinExistence type="predicted"/>
<dbReference type="InterPro" id="IPR001789">
    <property type="entry name" value="Sig_transdc_resp-reg_receiver"/>
</dbReference>
<dbReference type="PROSITE" id="PS50109">
    <property type="entry name" value="HIS_KIN"/>
    <property type="match status" value="1"/>
</dbReference>
<dbReference type="Pfam" id="PF02518">
    <property type="entry name" value="HATPase_c"/>
    <property type="match status" value="1"/>
</dbReference>
<dbReference type="SMART" id="SM00387">
    <property type="entry name" value="HATPase_c"/>
    <property type="match status" value="1"/>
</dbReference>
<comment type="caution">
    <text evidence="18">The sequence shown here is derived from an EMBL/GenBank/DDBJ whole genome shotgun (WGS) entry which is preliminary data.</text>
</comment>
<keyword evidence="5" id="KW-0808">Transferase</keyword>
<keyword evidence="10 14" id="KW-0472">Membrane</keyword>
<dbReference type="SMART" id="SM00304">
    <property type="entry name" value="HAMP"/>
    <property type="match status" value="1"/>
</dbReference>
<dbReference type="SUPFAM" id="SSF52172">
    <property type="entry name" value="CheY-like"/>
    <property type="match status" value="2"/>
</dbReference>
<keyword evidence="8" id="KW-0067">ATP-binding</keyword>
<keyword evidence="9" id="KW-0902">Two-component regulatory system</keyword>
<feature type="coiled-coil region" evidence="13">
    <location>
        <begin position="229"/>
        <end position="288"/>
    </location>
</feature>
<dbReference type="Gene3D" id="6.10.340.10">
    <property type="match status" value="1"/>
</dbReference>
<dbReference type="PANTHER" id="PTHR45339">
    <property type="entry name" value="HYBRID SIGNAL TRANSDUCTION HISTIDINE KINASE J"/>
    <property type="match status" value="1"/>
</dbReference>
<dbReference type="PRINTS" id="PR00344">
    <property type="entry name" value="BCTRLSENSOR"/>
</dbReference>
<dbReference type="InterPro" id="IPR003594">
    <property type="entry name" value="HATPase_dom"/>
</dbReference>
<evidence type="ECO:0000256" key="10">
    <source>
        <dbReference type="ARBA" id="ARBA00023136"/>
    </source>
</evidence>
<evidence type="ECO:0000256" key="14">
    <source>
        <dbReference type="SAM" id="Phobius"/>
    </source>
</evidence>
<feature type="transmembrane region" description="Helical" evidence="14">
    <location>
        <begin position="160"/>
        <end position="180"/>
    </location>
</feature>
<feature type="transmembrane region" description="Helical" evidence="14">
    <location>
        <begin position="125"/>
        <end position="148"/>
    </location>
</feature>
<feature type="transmembrane region" description="Helical" evidence="14">
    <location>
        <begin position="13"/>
        <end position="32"/>
    </location>
</feature>
<comment type="catalytic activity">
    <reaction evidence="1">
        <text>ATP + protein L-histidine = ADP + protein N-phospho-L-histidine.</text>
        <dbReference type="EC" id="2.7.13.3"/>
    </reaction>
</comment>
<dbReference type="FunFam" id="3.30.565.10:FF:000010">
    <property type="entry name" value="Sensor histidine kinase RcsC"/>
    <property type="match status" value="1"/>
</dbReference>
<dbReference type="PROSITE" id="PS50110">
    <property type="entry name" value="RESPONSE_REGULATORY"/>
    <property type="match status" value="2"/>
</dbReference>
<sequence length="812" mass="90278">MRFFANLSINKKITSAIVAVALIIAVFIILFFPARQEQQAFYALKSKGTSVAEMLAYSVSAALAHHDDESLFENWASVEQDGEVIYVKVLRWEDEYLANFSKDSIDVPIELRFIPEPRSFIRYDLLNVVAPIYSSGKLIGALALGLSLDNLNAEVTHNRHVTLLVSLLVILLGLIVGGLLSSKLTAPIKKLRDAAREMSQGNLNVELDIESSDEIGVLGKSFKAMIKSLKTSRGEIEEYNKNLENVVHERTDELQQEIIERKQAEEELKAAKEQAEESSRAKSEFLANMSHEIRTPLNGILGFTQLLTEERDLSKEQREYVETISNSGSALLGIINDILDFSKIEAGKLELEAIDFDLLTIIEEIGDILTYKTDEKGIELHCFMDPETPTALVGDPGRLRQVIINLMGNAVKFTNSGEISLFARQKEETDKDTLVFEFEIKDTGIGIPEHRVEAIFDSFTQADGSTTRKHGGTGLGLTISKQLVTMMGGEISVESRVDEGSKFVFTAVFSSQEKSLGKKPHQSLKELRGRRALIVDDNETARSLLQKVLENVGMIPTAAENGENALSALHDAGKSDIPFTFAIIDGHMPKMDGFELAQQIRKTRGYDSTELIMLTSGGKRGDAVRCEQIGIKGYLTKPVKQSVLMNTISRVLGIKSQEDTQWNLTTIHSLREEAKKYNILLAEDNLVNQKVAVNMLSKRGHNVTVAENGKEAIELLFDAKTPQFDFILMDVQMPQMDGLTATREIREKELITGDHIPIIAMTAHAMKGDREMCLDSGMDEYLPKPIQAQTLFSTINDVMTTQTAREETEISD</sequence>
<dbReference type="EC" id="2.7.13.3" evidence="3"/>
<evidence type="ECO:0000256" key="12">
    <source>
        <dbReference type="PROSITE-ProRule" id="PRU00169"/>
    </source>
</evidence>
<evidence type="ECO:0000256" key="2">
    <source>
        <dbReference type="ARBA" id="ARBA00004370"/>
    </source>
</evidence>
<dbReference type="InterPro" id="IPR011006">
    <property type="entry name" value="CheY-like_superfamily"/>
</dbReference>
<dbReference type="CDD" id="cd17546">
    <property type="entry name" value="REC_hyHK_CKI1_RcsC-like"/>
    <property type="match status" value="1"/>
</dbReference>
<dbReference type="Gene3D" id="3.40.50.2300">
    <property type="match status" value="2"/>
</dbReference>
<dbReference type="CDD" id="cd06225">
    <property type="entry name" value="HAMP"/>
    <property type="match status" value="1"/>
</dbReference>
<evidence type="ECO:0000313" key="19">
    <source>
        <dbReference type="Proteomes" id="UP000319619"/>
    </source>
</evidence>
<protein>
    <recommendedName>
        <fullName evidence="3">histidine kinase</fullName>
        <ecNumber evidence="3">2.7.13.3</ecNumber>
    </recommendedName>
</protein>
<dbReference type="InterPro" id="IPR033417">
    <property type="entry name" value="CHASE8"/>
</dbReference>
<feature type="domain" description="Response regulatory" evidence="16">
    <location>
        <begin position="678"/>
        <end position="799"/>
    </location>
</feature>